<evidence type="ECO:0000256" key="9">
    <source>
        <dbReference type="SAM" id="MobiDB-lite"/>
    </source>
</evidence>
<sequence>MDQPLPSVAHGAQAQHLAGTDTAPSTTAPQRPDGAAIVPAKALPALDRLLRLPACSALLEAHGATLVTQEARALLAGLRSQAVAGTLAAQHITDAALADALALRVHARLAPRMQAVLNLTGTVLHTNLGRAVLPQAALAQIQALMAQPNNLEYDLASGARGDRDSLVEGLLCELTGAEAATVVNNNAAAVLLTLAALAHGREAIVSRGELVEIGGAFRLPDVMASAGARLVEVGTTNRTHPRDYENAIGEHTALLMKVHTSNYAVQGFTASVSEAQLAPIAHVHGLPVVTDLGSGALVDMAALGLPPEPTPQQMLAAGCDLVTFSGDKLLGGPQAGLIVGRKALIERIKKHPMKRALRLSKLPLAALEATLRLYLRPEHLTRELPTLRLLTRPLADIEATAQALLPALQQALGSRWQVEQVALQGQIGSGSLPIERLPSAGLAIAPVHTKTSGRQLEALATALRRLPTPVIGRIAQDRLLLDLRCLEDPADLTRQLHALPMEAP</sequence>
<proteinExistence type="inferred from homology"/>
<comment type="similarity">
    <text evidence="7 8">Belongs to the SelA family.</text>
</comment>
<dbReference type="InterPro" id="IPR025862">
    <property type="entry name" value="SelA_trans_N_dom"/>
</dbReference>
<dbReference type="SUPFAM" id="SSF53383">
    <property type="entry name" value="PLP-dependent transferases"/>
    <property type="match status" value="1"/>
</dbReference>
<evidence type="ECO:0000256" key="5">
    <source>
        <dbReference type="ARBA" id="ARBA00022917"/>
    </source>
</evidence>
<dbReference type="Proteomes" id="UP001501627">
    <property type="component" value="Unassembled WGS sequence"/>
</dbReference>
<dbReference type="NCBIfam" id="TIGR00474">
    <property type="entry name" value="selA"/>
    <property type="match status" value="1"/>
</dbReference>
<comment type="subcellular location">
    <subcellularLocation>
        <location evidence="8">Cytoplasm</location>
    </subcellularLocation>
</comment>
<evidence type="ECO:0000256" key="8">
    <source>
        <dbReference type="HAMAP-Rule" id="MF_00423"/>
    </source>
</evidence>
<evidence type="ECO:0000259" key="10">
    <source>
        <dbReference type="Pfam" id="PF12390"/>
    </source>
</evidence>
<evidence type="ECO:0000256" key="2">
    <source>
        <dbReference type="ARBA" id="ARBA00022490"/>
    </source>
</evidence>
<dbReference type="EMBL" id="BAABBP010000028">
    <property type="protein sequence ID" value="GAA4001355.1"/>
    <property type="molecule type" value="Genomic_DNA"/>
</dbReference>
<keyword evidence="4 8" id="KW-0663">Pyridoxal phosphate</keyword>
<dbReference type="InterPro" id="IPR015424">
    <property type="entry name" value="PyrdxlP-dep_Trfase"/>
</dbReference>
<comment type="function">
    <text evidence="8">Converts seryl-tRNA(Sec) to selenocysteinyl-tRNA(Sec) required for selenoprotein biosynthesis.</text>
</comment>
<dbReference type="InterPro" id="IPR015421">
    <property type="entry name" value="PyrdxlP-dep_Trfase_major"/>
</dbReference>
<evidence type="ECO:0000256" key="3">
    <source>
        <dbReference type="ARBA" id="ARBA00022679"/>
    </source>
</evidence>
<dbReference type="Gene3D" id="3.90.1150.180">
    <property type="match status" value="1"/>
</dbReference>
<comment type="caution">
    <text evidence="11">The sequence shown here is derived from an EMBL/GenBank/DDBJ whole genome shotgun (WGS) entry which is preliminary data.</text>
</comment>
<organism evidence="11 12">
    <name type="scientific">Comamonas faecalis</name>
    <dbReference type="NCBI Taxonomy" id="1387849"/>
    <lineage>
        <taxon>Bacteria</taxon>
        <taxon>Pseudomonadati</taxon>
        <taxon>Pseudomonadota</taxon>
        <taxon>Betaproteobacteria</taxon>
        <taxon>Burkholderiales</taxon>
        <taxon>Comamonadaceae</taxon>
        <taxon>Comamonas</taxon>
    </lineage>
</organism>
<dbReference type="PANTHER" id="PTHR32328:SF0">
    <property type="entry name" value="L-SERYL-TRNA(SEC) SELENIUM TRANSFERASE"/>
    <property type="match status" value="1"/>
</dbReference>
<dbReference type="EC" id="2.9.1.1" evidence="8"/>
<feature type="modified residue" description="N6-(pyridoxal phosphate)lysine" evidence="8">
    <location>
        <position position="328"/>
    </location>
</feature>
<comment type="catalytic activity">
    <reaction evidence="8">
        <text>L-seryl-tRNA(Sec) + selenophosphate + H(+) = L-selenocysteinyl-tRNA(Sec) + phosphate</text>
        <dbReference type="Rhea" id="RHEA:22728"/>
        <dbReference type="Rhea" id="RHEA-COMP:9742"/>
        <dbReference type="Rhea" id="RHEA-COMP:9743"/>
        <dbReference type="ChEBI" id="CHEBI:15378"/>
        <dbReference type="ChEBI" id="CHEBI:16144"/>
        <dbReference type="ChEBI" id="CHEBI:43474"/>
        <dbReference type="ChEBI" id="CHEBI:78533"/>
        <dbReference type="ChEBI" id="CHEBI:78573"/>
        <dbReference type="EC" id="2.9.1.1"/>
    </reaction>
</comment>
<keyword evidence="2 8" id="KW-0963">Cytoplasm</keyword>
<dbReference type="InterPro" id="IPR018319">
    <property type="entry name" value="SelA-like"/>
</dbReference>
<keyword evidence="6 8" id="KW-0711">Selenium</keyword>
<evidence type="ECO:0000313" key="11">
    <source>
        <dbReference type="EMBL" id="GAA4001355.1"/>
    </source>
</evidence>
<feature type="domain" description="L-seryl-tRNA selenium transferase N-terminal" evidence="10">
    <location>
        <begin position="42"/>
        <end position="79"/>
    </location>
</feature>
<accession>A0ABP7RS94</accession>
<reference evidence="12" key="1">
    <citation type="journal article" date="2019" name="Int. J. Syst. Evol. Microbiol.">
        <title>The Global Catalogue of Microorganisms (GCM) 10K type strain sequencing project: providing services to taxonomists for standard genome sequencing and annotation.</title>
        <authorList>
            <consortium name="The Broad Institute Genomics Platform"/>
            <consortium name="The Broad Institute Genome Sequencing Center for Infectious Disease"/>
            <person name="Wu L."/>
            <person name="Ma J."/>
        </authorList>
    </citation>
    <scope>NUCLEOTIDE SEQUENCE [LARGE SCALE GENOMIC DNA]</scope>
    <source>
        <strain evidence="12">JCM 17561</strain>
    </source>
</reference>
<dbReference type="GO" id="GO:0016740">
    <property type="term" value="F:transferase activity"/>
    <property type="evidence" value="ECO:0007669"/>
    <property type="project" value="UniProtKB-KW"/>
</dbReference>
<keyword evidence="3 8" id="KW-0808">Transferase</keyword>
<dbReference type="RefSeq" id="WP_103045199.1">
    <property type="nucleotide sequence ID" value="NZ_BAABBP010000028.1"/>
</dbReference>
<protein>
    <recommendedName>
        <fullName evidence="8">L-seryl-tRNA(Sec) selenium transferase</fullName>
        <ecNumber evidence="8">2.9.1.1</ecNumber>
    </recommendedName>
    <alternativeName>
        <fullName evidence="8">Selenocysteine synthase</fullName>
        <shortName evidence="8">Sec synthase</shortName>
    </alternativeName>
    <alternativeName>
        <fullName evidence="8">Selenocysteinyl-tRNA(Sec) synthase</fullName>
    </alternativeName>
</protein>
<keyword evidence="5 8" id="KW-0648">Protein biosynthesis</keyword>
<dbReference type="InterPro" id="IPR004534">
    <property type="entry name" value="SelA_trans"/>
</dbReference>
<evidence type="ECO:0000256" key="6">
    <source>
        <dbReference type="ARBA" id="ARBA00023266"/>
    </source>
</evidence>
<dbReference type="Pfam" id="PF12390">
    <property type="entry name" value="Se-cys_synth_N"/>
    <property type="match status" value="1"/>
</dbReference>
<evidence type="ECO:0000256" key="4">
    <source>
        <dbReference type="ARBA" id="ARBA00022898"/>
    </source>
</evidence>
<comment type="cofactor">
    <cofactor evidence="1 8">
        <name>pyridoxal 5'-phosphate</name>
        <dbReference type="ChEBI" id="CHEBI:597326"/>
    </cofactor>
</comment>
<evidence type="ECO:0000256" key="7">
    <source>
        <dbReference type="ARBA" id="ARBA00044507"/>
    </source>
</evidence>
<comment type="pathway">
    <text evidence="8">Aminoacyl-tRNA biosynthesis; selenocysteinyl-tRNA(Sec) biosynthesis; selenocysteinyl-tRNA(Sec) from L-seryl-tRNA(Sec) (bacterial route): step 1/1.</text>
</comment>
<dbReference type="Pfam" id="PF03841">
    <property type="entry name" value="SelA"/>
    <property type="match status" value="1"/>
</dbReference>
<dbReference type="Gene3D" id="3.40.640.10">
    <property type="entry name" value="Type I PLP-dependent aspartate aminotransferase-like (Major domain)"/>
    <property type="match status" value="1"/>
</dbReference>
<gene>
    <name evidence="8 11" type="primary">selA</name>
    <name evidence="11" type="ORF">GCM10022279_26610</name>
</gene>
<evidence type="ECO:0000313" key="12">
    <source>
        <dbReference type="Proteomes" id="UP001501627"/>
    </source>
</evidence>
<dbReference type="PANTHER" id="PTHR32328">
    <property type="entry name" value="L-SERYL-TRNA(SEC) SELENIUM TRANSFERASE"/>
    <property type="match status" value="1"/>
</dbReference>
<keyword evidence="12" id="KW-1185">Reference proteome</keyword>
<feature type="region of interest" description="Disordered" evidence="9">
    <location>
        <begin position="1"/>
        <end position="33"/>
    </location>
</feature>
<name>A0ABP7RS94_9BURK</name>
<dbReference type="HAMAP" id="MF_00423">
    <property type="entry name" value="SelA"/>
    <property type="match status" value="1"/>
</dbReference>
<evidence type="ECO:0000256" key="1">
    <source>
        <dbReference type="ARBA" id="ARBA00001933"/>
    </source>
</evidence>